<dbReference type="OrthoDB" id="341259at2759"/>
<evidence type="ECO:0000256" key="3">
    <source>
        <dbReference type="ARBA" id="ARBA00023121"/>
    </source>
</evidence>
<evidence type="ECO:0000259" key="5">
    <source>
        <dbReference type="PROSITE" id="PS51228"/>
    </source>
</evidence>
<dbReference type="Pfam" id="PF13857">
    <property type="entry name" value="Ank_5"/>
    <property type="match status" value="1"/>
</dbReference>
<comment type="caution">
    <text evidence="6">The sequence shown here is derived from an EMBL/GenBank/DDBJ whole genome shotgun (WGS) entry which is preliminary data.</text>
</comment>
<evidence type="ECO:0000256" key="1">
    <source>
        <dbReference type="ARBA" id="ARBA00022737"/>
    </source>
</evidence>
<keyword evidence="1" id="KW-0677">Repeat</keyword>
<keyword evidence="7" id="KW-1185">Reference proteome</keyword>
<evidence type="ECO:0000256" key="2">
    <source>
        <dbReference type="ARBA" id="ARBA00023043"/>
    </source>
</evidence>
<dbReference type="PANTHER" id="PTHR24119:SF0">
    <property type="entry name" value="ACYL-COA-BINDING DOMAIN-CONTAINING PROTEIN 6"/>
    <property type="match status" value="1"/>
</dbReference>
<evidence type="ECO:0000256" key="4">
    <source>
        <dbReference type="PROSITE-ProRule" id="PRU00023"/>
    </source>
</evidence>
<dbReference type="SMART" id="SM00248">
    <property type="entry name" value="ANK"/>
    <property type="match status" value="1"/>
</dbReference>
<proteinExistence type="predicted"/>
<dbReference type="EMBL" id="JANKHO010000676">
    <property type="protein sequence ID" value="KAJ3507282.1"/>
    <property type="molecule type" value="Genomic_DNA"/>
</dbReference>
<dbReference type="Gene3D" id="1.25.40.20">
    <property type="entry name" value="Ankyrin repeat-containing domain"/>
    <property type="match status" value="1"/>
</dbReference>
<dbReference type="AlphaFoldDB" id="A0A9W8JWJ9"/>
<dbReference type="GO" id="GO:0000062">
    <property type="term" value="F:fatty-acyl-CoA binding"/>
    <property type="evidence" value="ECO:0007669"/>
    <property type="project" value="InterPro"/>
</dbReference>
<dbReference type="PRINTS" id="PR00689">
    <property type="entry name" value="ACOABINDINGP"/>
</dbReference>
<sequence>MTTQYEPSAYFHSAAAYLSSASSLKQVSSSTKLELYGLFKHLTVAPKPDVSRPSIFDMVGRAKWDAWDGAGKKAADFSIHGLALSNDVFGLTALLDGEPEIDVNALDEYGYAPIHLACDRGHIDIVQILLRRGADRNIKDPDGLTPLELAQEAGRVEIEKILVSDP</sequence>
<gene>
    <name evidence="6" type="ORF">NLJ89_g6389</name>
</gene>
<protein>
    <recommendedName>
        <fullName evidence="5">ACB domain-containing protein</fullName>
    </recommendedName>
</protein>
<keyword evidence="3" id="KW-0446">Lipid-binding</keyword>
<dbReference type="InterPro" id="IPR035984">
    <property type="entry name" value="Acyl-CoA-binding_sf"/>
</dbReference>
<dbReference type="InterPro" id="IPR036770">
    <property type="entry name" value="Ankyrin_rpt-contain_sf"/>
</dbReference>
<dbReference type="InterPro" id="IPR014352">
    <property type="entry name" value="FERM/acyl-CoA-bd_prot_sf"/>
</dbReference>
<dbReference type="PROSITE" id="PS51228">
    <property type="entry name" value="ACB_2"/>
    <property type="match status" value="1"/>
</dbReference>
<dbReference type="PROSITE" id="PS50088">
    <property type="entry name" value="ANK_REPEAT"/>
    <property type="match status" value="1"/>
</dbReference>
<dbReference type="Gene3D" id="1.20.80.10">
    <property type="match status" value="1"/>
</dbReference>
<evidence type="ECO:0000313" key="7">
    <source>
        <dbReference type="Proteomes" id="UP001148786"/>
    </source>
</evidence>
<name>A0A9W8JWJ9_9AGAR</name>
<dbReference type="Pfam" id="PF00887">
    <property type="entry name" value="ACBP"/>
    <property type="match status" value="1"/>
</dbReference>
<dbReference type="Proteomes" id="UP001148786">
    <property type="component" value="Unassembled WGS sequence"/>
</dbReference>
<dbReference type="SUPFAM" id="SSF47027">
    <property type="entry name" value="Acyl-CoA binding protein"/>
    <property type="match status" value="1"/>
</dbReference>
<dbReference type="PROSITE" id="PS50297">
    <property type="entry name" value="ANK_REP_REGION"/>
    <property type="match status" value="1"/>
</dbReference>
<dbReference type="InterPro" id="IPR002110">
    <property type="entry name" value="Ankyrin_rpt"/>
</dbReference>
<evidence type="ECO:0000313" key="6">
    <source>
        <dbReference type="EMBL" id="KAJ3507282.1"/>
    </source>
</evidence>
<feature type="domain" description="ACB" evidence="5">
    <location>
        <begin position="7"/>
        <end position="79"/>
    </location>
</feature>
<dbReference type="PANTHER" id="PTHR24119">
    <property type="entry name" value="ACYL-COA-BINDING DOMAIN-CONTAINING PROTEIN 6"/>
    <property type="match status" value="1"/>
</dbReference>
<feature type="repeat" description="ANK" evidence="4">
    <location>
        <begin position="109"/>
        <end position="141"/>
    </location>
</feature>
<dbReference type="InterPro" id="IPR000582">
    <property type="entry name" value="Acyl-CoA-binding_protein"/>
</dbReference>
<keyword evidence="2 4" id="KW-0040">ANK repeat</keyword>
<accession>A0A9W8JWJ9</accession>
<organism evidence="6 7">
    <name type="scientific">Agrocybe chaxingu</name>
    <dbReference type="NCBI Taxonomy" id="84603"/>
    <lineage>
        <taxon>Eukaryota</taxon>
        <taxon>Fungi</taxon>
        <taxon>Dikarya</taxon>
        <taxon>Basidiomycota</taxon>
        <taxon>Agaricomycotina</taxon>
        <taxon>Agaricomycetes</taxon>
        <taxon>Agaricomycetidae</taxon>
        <taxon>Agaricales</taxon>
        <taxon>Agaricineae</taxon>
        <taxon>Strophariaceae</taxon>
        <taxon>Agrocybe</taxon>
    </lineage>
</organism>
<dbReference type="SUPFAM" id="SSF48403">
    <property type="entry name" value="Ankyrin repeat"/>
    <property type="match status" value="1"/>
</dbReference>
<reference evidence="6" key="1">
    <citation type="submission" date="2022-07" db="EMBL/GenBank/DDBJ databases">
        <title>Genome Sequence of Agrocybe chaxingu.</title>
        <authorList>
            <person name="Buettner E."/>
        </authorList>
    </citation>
    <scope>NUCLEOTIDE SEQUENCE</scope>
    <source>
        <strain evidence="6">MP-N11</strain>
    </source>
</reference>